<dbReference type="Pfam" id="PF00032">
    <property type="entry name" value="Cytochrom_B_C"/>
    <property type="match status" value="1"/>
</dbReference>
<evidence type="ECO:0000256" key="3">
    <source>
        <dbReference type="ARBA" id="ARBA00004448"/>
    </source>
</evidence>
<evidence type="ECO:0000256" key="11">
    <source>
        <dbReference type="ARBA" id="ARBA00022792"/>
    </source>
</evidence>
<evidence type="ECO:0000256" key="22">
    <source>
        <dbReference type="SAM" id="Phobius"/>
    </source>
</evidence>
<comment type="cofactor">
    <cofactor evidence="1">
        <name>heme b</name>
        <dbReference type="ChEBI" id="CHEBI:60344"/>
    </cofactor>
</comment>
<dbReference type="SUPFAM" id="SSF81648">
    <property type="entry name" value="a domain/subunit of cytochrome bc1 complex (Ubiquinol-cytochrome c reductase)"/>
    <property type="match status" value="1"/>
</dbReference>
<evidence type="ECO:0000256" key="1">
    <source>
        <dbReference type="ARBA" id="ARBA00001970"/>
    </source>
</evidence>
<evidence type="ECO:0000256" key="9">
    <source>
        <dbReference type="ARBA" id="ARBA00022692"/>
    </source>
</evidence>
<evidence type="ECO:0000256" key="21">
    <source>
        <dbReference type="ARBA" id="ARBA00032818"/>
    </source>
</evidence>
<evidence type="ECO:0000256" key="8">
    <source>
        <dbReference type="ARBA" id="ARBA00022660"/>
    </source>
</evidence>
<dbReference type="Pfam" id="PF00033">
    <property type="entry name" value="Cytochrome_B"/>
    <property type="match status" value="1"/>
</dbReference>
<keyword evidence="13 22" id="KW-1133">Transmembrane helix</keyword>
<dbReference type="Gene3D" id="1.10.287.980">
    <property type="entry name" value="plastocyanin oxidoreductase"/>
    <property type="match status" value="1"/>
</dbReference>
<keyword evidence="15" id="KW-0830">Ubiquinone</keyword>
<evidence type="ECO:0000256" key="6">
    <source>
        <dbReference type="ARBA" id="ARBA00022448"/>
    </source>
</evidence>
<protein>
    <recommendedName>
        <fullName evidence="5">Cytochrome b</fullName>
    </recommendedName>
    <alternativeName>
        <fullName evidence="19">Complex III subunit 3</fullName>
    </alternativeName>
    <alternativeName>
        <fullName evidence="20">Complex III subunit III</fullName>
    </alternativeName>
    <alternativeName>
        <fullName evidence="18">Cytochrome b-c1 complex subunit 3</fullName>
    </alternativeName>
    <alternativeName>
        <fullName evidence="21">Ubiquinol-cytochrome-c reductase complex cytochrome b subunit</fullName>
    </alternativeName>
</protein>
<dbReference type="GO" id="GO:0008121">
    <property type="term" value="F:quinol-cytochrome-c reductase activity"/>
    <property type="evidence" value="ECO:0007669"/>
    <property type="project" value="TreeGrafter"/>
</dbReference>
<keyword evidence="16" id="KW-0496">Mitochondrion</keyword>
<keyword evidence="10" id="KW-0479">Metal-binding</keyword>
<dbReference type="Gene3D" id="1.20.810.10">
    <property type="entry name" value="Cytochrome Bc1 Complex, Chain C"/>
    <property type="match status" value="1"/>
</dbReference>
<sequence length="207" mass="23875">MMRSRFHLFSITNLNGLIPSNTLHIRHNNAFSSVTHICRDVNYGTRLLLWILYFFRNMKHWNHLIIYSHGHSIYRLCLTLRTNTLRGNIDKATLTRFFAFHFILPFIITALTAVPLLFLHETGSNSPTGISSDVTKFHFTPTIQSKTSSKPSQNTTHIKPDWYFLFAYAVLRSIPNKLGGVLALIFSVLILPLIPMLRTSRQRSITF</sequence>
<feature type="domain" description="Cytochrome b/b6 C-terminal region profile" evidence="23">
    <location>
        <begin position="84"/>
        <end position="207"/>
    </location>
</feature>
<dbReference type="PANTHER" id="PTHR19271">
    <property type="entry name" value="CYTOCHROME B"/>
    <property type="match status" value="1"/>
</dbReference>
<proteinExistence type="predicted"/>
<dbReference type="AlphaFoldDB" id="A0A4U1EXL4"/>
<keyword evidence="8" id="KW-0679">Respiratory chain</keyword>
<accession>A0A4U1EXL4</accession>
<evidence type="ECO:0000256" key="20">
    <source>
        <dbReference type="ARBA" id="ARBA00032600"/>
    </source>
</evidence>
<evidence type="ECO:0000256" key="12">
    <source>
        <dbReference type="ARBA" id="ARBA00022982"/>
    </source>
</evidence>
<evidence type="ECO:0000256" key="19">
    <source>
        <dbReference type="ARBA" id="ARBA00031681"/>
    </source>
</evidence>
<keyword evidence="14" id="KW-0408">Iron</keyword>
<keyword evidence="7" id="KW-0349">Heme</keyword>
<dbReference type="InterPro" id="IPR005797">
    <property type="entry name" value="Cyt_b/b6_N"/>
</dbReference>
<dbReference type="InterPro" id="IPR036150">
    <property type="entry name" value="Cyt_b/b6_C_sf"/>
</dbReference>
<comment type="subcellular location">
    <subcellularLocation>
        <location evidence="3">Mitochondrion inner membrane</location>
        <topology evidence="3">Multi-pass membrane protein</topology>
    </subcellularLocation>
</comment>
<evidence type="ECO:0000256" key="7">
    <source>
        <dbReference type="ARBA" id="ARBA00022617"/>
    </source>
</evidence>
<dbReference type="InterPro" id="IPR016174">
    <property type="entry name" value="Di-haem_cyt_TM"/>
</dbReference>
<comment type="caution">
    <text evidence="24">The sequence shown here is derived from an EMBL/GenBank/DDBJ whole genome shotgun (WGS) entry which is preliminary data.</text>
</comment>
<evidence type="ECO:0000259" key="23">
    <source>
        <dbReference type="PROSITE" id="PS51003"/>
    </source>
</evidence>
<evidence type="ECO:0000256" key="10">
    <source>
        <dbReference type="ARBA" id="ARBA00022723"/>
    </source>
</evidence>
<evidence type="ECO:0000256" key="14">
    <source>
        <dbReference type="ARBA" id="ARBA00023004"/>
    </source>
</evidence>
<dbReference type="GO" id="GO:0005743">
    <property type="term" value="C:mitochondrial inner membrane"/>
    <property type="evidence" value="ECO:0007669"/>
    <property type="project" value="UniProtKB-SubCell"/>
</dbReference>
<dbReference type="PROSITE" id="PS51003">
    <property type="entry name" value="CYTB_CTER"/>
    <property type="match status" value="1"/>
</dbReference>
<dbReference type="SUPFAM" id="SSF81342">
    <property type="entry name" value="Transmembrane di-heme cytochromes"/>
    <property type="match status" value="1"/>
</dbReference>
<dbReference type="Proteomes" id="UP000308365">
    <property type="component" value="Unassembled WGS sequence"/>
</dbReference>
<dbReference type="GO" id="GO:0046872">
    <property type="term" value="F:metal ion binding"/>
    <property type="evidence" value="ECO:0007669"/>
    <property type="project" value="UniProtKB-KW"/>
</dbReference>
<dbReference type="InterPro" id="IPR005798">
    <property type="entry name" value="Cyt_b/b6_C"/>
</dbReference>
<keyword evidence="11" id="KW-0999">Mitochondrion inner membrane</keyword>
<feature type="transmembrane region" description="Helical" evidence="22">
    <location>
        <begin position="178"/>
        <end position="197"/>
    </location>
</feature>
<evidence type="ECO:0000256" key="18">
    <source>
        <dbReference type="ARBA" id="ARBA00029812"/>
    </source>
</evidence>
<evidence type="ECO:0000256" key="16">
    <source>
        <dbReference type="ARBA" id="ARBA00023128"/>
    </source>
</evidence>
<evidence type="ECO:0000256" key="13">
    <source>
        <dbReference type="ARBA" id="ARBA00022989"/>
    </source>
</evidence>
<comment type="function">
    <text evidence="2">Component of the ubiquinol-cytochrome c reductase complex (complex III or cytochrome b-c1 complex) that is part of the mitochondrial respiratory chain. The b-c1 complex mediates electron transfer from ubiquinol to cytochrome c. Contributes to the generation of a proton gradient across the mitochondrial membrane that is then used for ATP synthesis.</text>
</comment>
<evidence type="ECO:0000313" key="24">
    <source>
        <dbReference type="EMBL" id="TKC41518.1"/>
    </source>
</evidence>
<keyword evidence="17 22" id="KW-0472">Membrane</keyword>
<feature type="transmembrane region" description="Helical" evidence="22">
    <location>
        <begin position="97"/>
        <end position="118"/>
    </location>
</feature>
<evidence type="ECO:0000313" key="25">
    <source>
        <dbReference type="Proteomes" id="UP000308365"/>
    </source>
</evidence>
<dbReference type="GO" id="GO:0016491">
    <property type="term" value="F:oxidoreductase activity"/>
    <property type="evidence" value="ECO:0007669"/>
    <property type="project" value="UniProtKB-UniRule"/>
</dbReference>
<evidence type="ECO:0000256" key="15">
    <source>
        <dbReference type="ARBA" id="ARBA00023075"/>
    </source>
</evidence>
<name>A0A4U1EXL4_MONMO</name>
<dbReference type="InterPro" id="IPR027387">
    <property type="entry name" value="Cytb/b6-like_sf"/>
</dbReference>
<evidence type="ECO:0000256" key="2">
    <source>
        <dbReference type="ARBA" id="ARBA00002566"/>
    </source>
</evidence>
<keyword evidence="12" id="KW-0249">Electron transport</keyword>
<dbReference type="GO" id="GO:0006122">
    <property type="term" value="P:mitochondrial electron transport, ubiquinol to cytochrome c"/>
    <property type="evidence" value="ECO:0007669"/>
    <property type="project" value="TreeGrafter"/>
</dbReference>
<keyword evidence="6" id="KW-0813">Transport</keyword>
<evidence type="ECO:0000256" key="4">
    <source>
        <dbReference type="ARBA" id="ARBA00011088"/>
    </source>
</evidence>
<gene>
    <name evidence="24" type="ORF">EI555_020113</name>
</gene>
<keyword evidence="9 22" id="KW-0812">Transmembrane</keyword>
<organism evidence="24 25">
    <name type="scientific">Monodon monoceros</name>
    <name type="common">Narwhal</name>
    <name type="synonym">Ceratodon monodon</name>
    <dbReference type="NCBI Taxonomy" id="40151"/>
    <lineage>
        <taxon>Eukaryota</taxon>
        <taxon>Metazoa</taxon>
        <taxon>Chordata</taxon>
        <taxon>Craniata</taxon>
        <taxon>Vertebrata</taxon>
        <taxon>Euteleostomi</taxon>
        <taxon>Mammalia</taxon>
        <taxon>Eutheria</taxon>
        <taxon>Laurasiatheria</taxon>
        <taxon>Artiodactyla</taxon>
        <taxon>Whippomorpha</taxon>
        <taxon>Cetacea</taxon>
        <taxon>Odontoceti</taxon>
        <taxon>Monodontidae</taxon>
        <taxon>Monodon</taxon>
    </lineage>
</organism>
<reference evidence="25" key="1">
    <citation type="journal article" date="2019" name="IScience">
        <title>Narwhal Genome Reveals Long-Term Low Genetic Diversity despite Current Large Abundance Size.</title>
        <authorList>
            <person name="Westbury M.V."/>
            <person name="Petersen B."/>
            <person name="Garde E."/>
            <person name="Heide-Jorgensen M.P."/>
            <person name="Lorenzen E.D."/>
        </authorList>
    </citation>
    <scope>NUCLEOTIDE SEQUENCE [LARGE SCALE GENOMIC DNA]</scope>
</reference>
<comment type="subunit">
    <text evidence="4">The cytochrome bc1 complex contains 11 subunits: 3 respiratory subunits (MT-CYB, CYC1 and UQCRFS1), 2 core proteins (UQCRC1 and UQCRC2) and 6 low-molecular weight proteins (UQCRH/QCR6, UQCRB/QCR7, UQCRQ/QCR8, UQCR10/QCR9, UQCR11/QCR10 and a cleavage product of UQCRFS1). This cytochrome bc1 complex then forms a dimer.</text>
</comment>
<dbReference type="EMBL" id="RWIC01000632">
    <property type="protein sequence ID" value="TKC41518.1"/>
    <property type="molecule type" value="Genomic_DNA"/>
</dbReference>
<evidence type="ECO:0000256" key="5">
    <source>
        <dbReference type="ARBA" id="ARBA00013531"/>
    </source>
</evidence>
<dbReference type="PANTHER" id="PTHR19271:SF16">
    <property type="entry name" value="CYTOCHROME B"/>
    <property type="match status" value="1"/>
</dbReference>
<evidence type="ECO:0000256" key="17">
    <source>
        <dbReference type="ARBA" id="ARBA00023136"/>
    </source>
</evidence>